<evidence type="ECO:0000313" key="2">
    <source>
        <dbReference type="EMBL" id="HJB92262.1"/>
    </source>
</evidence>
<evidence type="ECO:0000259" key="1">
    <source>
        <dbReference type="Pfam" id="PF09359"/>
    </source>
</evidence>
<feature type="domain" description="VTC" evidence="1">
    <location>
        <begin position="19"/>
        <end position="239"/>
    </location>
</feature>
<dbReference type="GO" id="GO:0006799">
    <property type="term" value="P:polyphosphate biosynthetic process"/>
    <property type="evidence" value="ECO:0007669"/>
    <property type="project" value="UniProtKB-ARBA"/>
</dbReference>
<dbReference type="Pfam" id="PF09359">
    <property type="entry name" value="VTC"/>
    <property type="match status" value="1"/>
</dbReference>
<evidence type="ECO:0000313" key="3">
    <source>
        <dbReference type="Proteomes" id="UP000886883"/>
    </source>
</evidence>
<protein>
    <submittedName>
        <fullName evidence="2">Polyphosphate polymerase domain-containing protein</fullName>
    </submittedName>
</protein>
<name>A0A9D2MUD8_9FIRM</name>
<dbReference type="Gene3D" id="3.20.100.30">
    <property type="entry name" value="VTC, catalytic tunnel domain"/>
    <property type="match status" value="1"/>
</dbReference>
<reference evidence="2" key="2">
    <citation type="submission" date="2021-04" db="EMBL/GenBank/DDBJ databases">
        <authorList>
            <person name="Gilroy R."/>
        </authorList>
    </citation>
    <scope>NUCLEOTIDE SEQUENCE</scope>
    <source>
        <strain evidence="2">USAMLcec3-2134</strain>
    </source>
</reference>
<comment type="caution">
    <text evidence="2">The sequence shown here is derived from an EMBL/GenBank/DDBJ whole genome shotgun (WGS) entry which is preliminary data.</text>
</comment>
<dbReference type="Proteomes" id="UP000886883">
    <property type="component" value="Unassembled WGS sequence"/>
</dbReference>
<proteinExistence type="predicted"/>
<dbReference type="CDD" id="cd07750">
    <property type="entry name" value="PolyPPase_VTC_like"/>
    <property type="match status" value="1"/>
</dbReference>
<dbReference type="EMBL" id="DWXE01000046">
    <property type="protein sequence ID" value="HJB92262.1"/>
    <property type="molecule type" value="Genomic_DNA"/>
</dbReference>
<accession>A0A9D2MUD8</accession>
<organism evidence="2 3">
    <name type="scientific">Candidatus Eisenbergiella merdigallinarum</name>
    <dbReference type="NCBI Taxonomy" id="2838552"/>
    <lineage>
        <taxon>Bacteria</taxon>
        <taxon>Bacillati</taxon>
        <taxon>Bacillota</taxon>
        <taxon>Clostridia</taxon>
        <taxon>Lachnospirales</taxon>
        <taxon>Lachnospiraceae</taxon>
        <taxon>Eisenbergiella</taxon>
    </lineage>
</organism>
<gene>
    <name evidence="2" type="ORF">H9763_12475</name>
</gene>
<dbReference type="InterPro" id="IPR018966">
    <property type="entry name" value="VTC_domain"/>
</dbReference>
<reference evidence="2" key="1">
    <citation type="journal article" date="2021" name="PeerJ">
        <title>Extensive microbial diversity within the chicken gut microbiome revealed by metagenomics and culture.</title>
        <authorList>
            <person name="Gilroy R."/>
            <person name="Ravi A."/>
            <person name="Getino M."/>
            <person name="Pursley I."/>
            <person name="Horton D.L."/>
            <person name="Alikhan N.F."/>
            <person name="Baker D."/>
            <person name="Gharbi K."/>
            <person name="Hall N."/>
            <person name="Watson M."/>
            <person name="Adriaenssens E.M."/>
            <person name="Foster-Nyarko E."/>
            <person name="Jarju S."/>
            <person name="Secka A."/>
            <person name="Antonio M."/>
            <person name="Oren A."/>
            <person name="Chaudhuri R.R."/>
            <person name="La Ragione R."/>
            <person name="Hildebrand F."/>
            <person name="Pallen M.J."/>
        </authorList>
    </citation>
    <scope>NUCLEOTIDE SEQUENCE</scope>
    <source>
        <strain evidence="2">USAMLcec3-2134</strain>
    </source>
</reference>
<sequence>MWKANNPFPDRNTSYGKFRNEWKYYLSLWDCQAQKERFQTVMRRDPHAVNGLYSIRSLYFDDYWNSSYNDKMSGVNYRKKYRIRIYNCSDSAILLERKIKLGNYIHKDSARLTRQEFEWIMEGRYDFLLKHGKRLCQEFWYECTSNLMRPKVIVDYEREPFILPEGDVRITFDSNVRAAAPENDLFDPSLPSYEMIPYGKTIMEVKFTEFLPAVIREVIPPGEQEFSAISKYTLCYEKLCYRTDALSLITRSEKPR</sequence>
<dbReference type="AlphaFoldDB" id="A0A9D2MUD8"/>
<dbReference type="InterPro" id="IPR042267">
    <property type="entry name" value="VTC_sf"/>
</dbReference>